<keyword evidence="3" id="KW-1185">Reference proteome</keyword>
<name>A0A6G1E154_9ORYZ</name>
<gene>
    <name evidence="2" type="ORF">E2562_021172</name>
</gene>
<comment type="caution">
    <text evidence="2">The sequence shown here is derived from an EMBL/GenBank/DDBJ whole genome shotgun (WGS) entry which is preliminary data.</text>
</comment>
<evidence type="ECO:0000256" key="1">
    <source>
        <dbReference type="SAM" id="MobiDB-lite"/>
    </source>
</evidence>
<reference evidence="2 3" key="1">
    <citation type="submission" date="2019-11" db="EMBL/GenBank/DDBJ databases">
        <title>Whole genome sequence of Oryza granulata.</title>
        <authorList>
            <person name="Li W."/>
        </authorList>
    </citation>
    <scope>NUCLEOTIDE SEQUENCE [LARGE SCALE GENOMIC DNA]</scope>
    <source>
        <strain evidence="3">cv. Menghai</strain>
        <tissue evidence="2">Leaf</tissue>
    </source>
</reference>
<evidence type="ECO:0000313" key="2">
    <source>
        <dbReference type="EMBL" id="KAF0917663.1"/>
    </source>
</evidence>
<dbReference type="AlphaFoldDB" id="A0A6G1E154"/>
<protein>
    <submittedName>
        <fullName evidence="2">Uncharacterized protein</fullName>
    </submittedName>
</protein>
<feature type="region of interest" description="Disordered" evidence="1">
    <location>
        <begin position="32"/>
        <end position="58"/>
    </location>
</feature>
<sequence length="79" mass="8526">MASQVAPVGAQQPFLYAHALFPLFFTQPPPAGPTVQVLSSSESGSGQQHRVAATPKAGDDANKRMYYTHVEDLRLDLTL</sequence>
<accession>A0A6G1E154</accession>
<organism evidence="2 3">
    <name type="scientific">Oryza meyeriana var. granulata</name>
    <dbReference type="NCBI Taxonomy" id="110450"/>
    <lineage>
        <taxon>Eukaryota</taxon>
        <taxon>Viridiplantae</taxon>
        <taxon>Streptophyta</taxon>
        <taxon>Embryophyta</taxon>
        <taxon>Tracheophyta</taxon>
        <taxon>Spermatophyta</taxon>
        <taxon>Magnoliopsida</taxon>
        <taxon>Liliopsida</taxon>
        <taxon>Poales</taxon>
        <taxon>Poaceae</taxon>
        <taxon>BOP clade</taxon>
        <taxon>Oryzoideae</taxon>
        <taxon>Oryzeae</taxon>
        <taxon>Oryzinae</taxon>
        <taxon>Oryza</taxon>
        <taxon>Oryza meyeriana</taxon>
    </lineage>
</organism>
<evidence type="ECO:0000313" key="3">
    <source>
        <dbReference type="Proteomes" id="UP000479710"/>
    </source>
</evidence>
<proteinExistence type="predicted"/>
<dbReference type="EMBL" id="SPHZ02000005">
    <property type="protein sequence ID" value="KAF0917663.1"/>
    <property type="molecule type" value="Genomic_DNA"/>
</dbReference>
<feature type="compositionally biased region" description="Polar residues" evidence="1">
    <location>
        <begin position="36"/>
        <end position="48"/>
    </location>
</feature>
<dbReference type="Proteomes" id="UP000479710">
    <property type="component" value="Unassembled WGS sequence"/>
</dbReference>